<name>A0A444HN34_RHILE</name>
<protein>
    <submittedName>
        <fullName evidence="1">Uncharacterized protein</fullName>
    </submittedName>
</protein>
<dbReference type="Proteomes" id="UP000283817">
    <property type="component" value="Unassembled WGS sequence"/>
</dbReference>
<evidence type="ECO:0000313" key="2">
    <source>
        <dbReference type="Proteomes" id="UP000283817"/>
    </source>
</evidence>
<organism evidence="1 2">
    <name type="scientific">Rhizobium leguminosarum</name>
    <dbReference type="NCBI Taxonomy" id="384"/>
    <lineage>
        <taxon>Bacteria</taxon>
        <taxon>Pseudomonadati</taxon>
        <taxon>Pseudomonadota</taxon>
        <taxon>Alphaproteobacteria</taxon>
        <taxon>Hyphomicrobiales</taxon>
        <taxon>Rhizobiaceae</taxon>
        <taxon>Rhizobium/Agrobacterium group</taxon>
        <taxon>Rhizobium</taxon>
    </lineage>
</organism>
<accession>A0A444HN34</accession>
<comment type="caution">
    <text evidence="1">The sequence shown here is derived from an EMBL/GenBank/DDBJ whole genome shotgun (WGS) entry which is preliminary data.</text>
</comment>
<evidence type="ECO:0000313" key="1">
    <source>
        <dbReference type="EMBL" id="RWX23708.1"/>
    </source>
</evidence>
<gene>
    <name evidence="1" type="ORF">EHI47_30440</name>
</gene>
<dbReference type="EMBL" id="SBHX01000074">
    <property type="protein sequence ID" value="RWX23708.1"/>
    <property type="molecule type" value="Genomic_DNA"/>
</dbReference>
<sequence>MPNCDLDALAAKDASGVADNLALYSTSSSALCLAFAAPTADARDKPEHDERGVGRLKDARVRRYPTECHFTGMTTGASFFFSSTTMNFAGLDLLALRLTR</sequence>
<dbReference type="AlphaFoldDB" id="A0A444HN34"/>
<proteinExistence type="predicted"/>
<reference evidence="1 2" key="1">
    <citation type="submission" date="2019-01" db="EMBL/GenBank/DDBJ databases">
        <title>RHIZO-ID as a novel technology for direct rhizobia identification.</title>
        <authorList>
            <person name="De Meyer S.E."/>
        </authorList>
    </citation>
    <scope>NUCLEOTIDE SEQUENCE [LARGE SCALE GENOMIC DNA]</scope>
    <source>
        <strain evidence="1 2">WSM448</strain>
    </source>
</reference>